<dbReference type="AlphaFoldDB" id="X0TEH8"/>
<dbReference type="Gene3D" id="1.25.40.10">
    <property type="entry name" value="Tetratricopeptide repeat domain"/>
    <property type="match status" value="1"/>
</dbReference>
<proteinExistence type="predicted"/>
<gene>
    <name evidence="1" type="ORF">S01H1_26894</name>
</gene>
<protein>
    <submittedName>
        <fullName evidence="1">Uncharacterized protein</fullName>
    </submittedName>
</protein>
<comment type="caution">
    <text evidence="1">The sequence shown here is derived from an EMBL/GenBank/DDBJ whole genome shotgun (WGS) entry which is preliminary data.</text>
</comment>
<name>X0TEH8_9ZZZZ</name>
<dbReference type="InterPro" id="IPR019734">
    <property type="entry name" value="TPR_rpt"/>
</dbReference>
<feature type="non-terminal residue" evidence="1">
    <location>
        <position position="281"/>
    </location>
</feature>
<dbReference type="PROSITE" id="PS50005">
    <property type="entry name" value="TPR"/>
    <property type="match status" value="1"/>
</dbReference>
<organism evidence="1">
    <name type="scientific">marine sediment metagenome</name>
    <dbReference type="NCBI Taxonomy" id="412755"/>
    <lineage>
        <taxon>unclassified sequences</taxon>
        <taxon>metagenomes</taxon>
        <taxon>ecological metagenomes</taxon>
    </lineage>
</organism>
<dbReference type="SMART" id="SM00028">
    <property type="entry name" value="TPR"/>
    <property type="match status" value="2"/>
</dbReference>
<accession>X0TEH8</accession>
<dbReference type="EMBL" id="BARS01016335">
    <property type="protein sequence ID" value="GAF86572.1"/>
    <property type="molecule type" value="Genomic_DNA"/>
</dbReference>
<dbReference type="SUPFAM" id="SSF48452">
    <property type="entry name" value="TPR-like"/>
    <property type="match status" value="1"/>
</dbReference>
<feature type="non-terminal residue" evidence="1">
    <location>
        <position position="1"/>
    </location>
</feature>
<evidence type="ECO:0000313" key="1">
    <source>
        <dbReference type="EMBL" id="GAF86572.1"/>
    </source>
</evidence>
<sequence length="281" mass="32419">EYEYAGIYVRNQMPLLGERLTAEQMDKYMGEILEECPQFFPALFYRGKYLLNIGKVSQAVKLYDRGFELMIEILEREELVDAVDDIIDGLEKILRYDLCCQYLKRLVKLFPNKGLYHDYLAGDVFQSKKGSVSEAIALQKKALELEPENATFLNNLGWIHLEAGNLKDAEISLKKALDIRPDYESAAGNMDALKYLKKKKNGGIFLDFLLRPVDREKLQKLKDEEEYEALDPLCADYNASRLEAFKRTMLDGYDYQPHQISNLAETLHLFLSFVDDVLNEG</sequence>
<dbReference type="Pfam" id="PF14559">
    <property type="entry name" value="TPR_19"/>
    <property type="match status" value="1"/>
</dbReference>
<dbReference type="InterPro" id="IPR011990">
    <property type="entry name" value="TPR-like_helical_dom_sf"/>
</dbReference>
<reference evidence="1" key="1">
    <citation type="journal article" date="2014" name="Front. Microbiol.">
        <title>High frequency of phylogenetically diverse reductive dehalogenase-homologous genes in deep subseafloor sedimentary metagenomes.</title>
        <authorList>
            <person name="Kawai M."/>
            <person name="Futagami T."/>
            <person name="Toyoda A."/>
            <person name="Takaki Y."/>
            <person name="Nishi S."/>
            <person name="Hori S."/>
            <person name="Arai W."/>
            <person name="Tsubouchi T."/>
            <person name="Morono Y."/>
            <person name="Uchiyama I."/>
            <person name="Ito T."/>
            <person name="Fujiyama A."/>
            <person name="Inagaki F."/>
            <person name="Takami H."/>
        </authorList>
    </citation>
    <scope>NUCLEOTIDE SEQUENCE</scope>
    <source>
        <strain evidence="1">Expedition CK06-06</strain>
    </source>
</reference>